<name>A0ABU5CGP4_9BACI</name>
<dbReference type="Proteomes" id="UP001228376">
    <property type="component" value="Unassembled WGS sequence"/>
</dbReference>
<comment type="caution">
    <text evidence="2">The sequence shown here is derived from an EMBL/GenBank/DDBJ whole genome shotgun (WGS) entry which is preliminary data.</text>
</comment>
<sequence length="112" mass="12500">MNKKEVESSDSNVVEAFTADWQPVGTEQTGPHTTNYDDGSQDRKEIKHAAAMATGLDENNMTTYWVGNAGDQKVTTTVFNGNQSEIYRVSLTWHDGQGWQVNKVEKLKEPAH</sequence>
<evidence type="ECO:0000313" key="2">
    <source>
        <dbReference type="EMBL" id="MDY0405502.1"/>
    </source>
</evidence>
<evidence type="ECO:0000259" key="1">
    <source>
        <dbReference type="Pfam" id="PF07423"/>
    </source>
</evidence>
<dbReference type="InterPro" id="IPR009988">
    <property type="entry name" value="DUF1510"/>
</dbReference>
<proteinExistence type="predicted"/>
<protein>
    <submittedName>
        <fullName evidence="2">YrrS family protein</fullName>
    </submittedName>
</protein>
<keyword evidence="3" id="KW-1185">Reference proteome</keyword>
<reference evidence="2 3" key="1">
    <citation type="submission" date="2023-10" db="EMBL/GenBank/DDBJ databases">
        <title>179-bfca-hs.</title>
        <authorList>
            <person name="Miliotis G."/>
            <person name="Sengupta P."/>
            <person name="Hameed A."/>
            <person name="Chuvochina M."/>
            <person name="Mcdonagh F."/>
            <person name="Simpson A.C."/>
            <person name="Singh N.K."/>
            <person name="Rekha P.D."/>
            <person name="Raman K."/>
            <person name="Hugenholtz P."/>
            <person name="Venkateswaran K."/>
        </authorList>
    </citation>
    <scope>NUCLEOTIDE SEQUENCE [LARGE SCALE GENOMIC DNA]</scope>
    <source>
        <strain evidence="2 3">179-BFC-A-HS</strain>
    </source>
</reference>
<dbReference type="Pfam" id="PF07423">
    <property type="entry name" value="DUF1510"/>
    <property type="match status" value="1"/>
</dbReference>
<organism evidence="2 3">
    <name type="scientific">Tigheibacillus jepli</name>
    <dbReference type="NCBI Taxonomy" id="3035914"/>
    <lineage>
        <taxon>Bacteria</taxon>
        <taxon>Bacillati</taxon>
        <taxon>Bacillota</taxon>
        <taxon>Bacilli</taxon>
        <taxon>Bacillales</taxon>
        <taxon>Bacillaceae</taxon>
        <taxon>Tigheibacillus</taxon>
    </lineage>
</organism>
<feature type="domain" description="DUF1510" evidence="1">
    <location>
        <begin position="18"/>
        <end position="107"/>
    </location>
</feature>
<dbReference type="EMBL" id="JAROCA020000001">
    <property type="protein sequence ID" value="MDY0405502.1"/>
    <property type="molecule type" value="Genomic_DNA"/>
</dbReference>
<accession>A0ABU5CGP4</accession>
<dbReference type="RefSeq" id="WP_320384511.1">
    <property type="nucleotide sequence ID" value="NZ_JAROCA020000001.1"/>
</dbReference>
<gene>
    <name evidence="2" type="ORF">P5G51_008910</name>
</gene>
<evidence type="ECO:0000313" key="3">
    <source>
        <dbReference type="Proteomes" id="UP001228376"/>
    </source>
</evidence>